<dbReference type="SMR" id="A0A1S3XK92"/>
<feature type="region of interest" description="Disordered" evidence="6">
    <location>
        <begin position="1322"/>
        <end position="1349"/>
    </location>
</feature>
<dbReference type="PROSITE" id="PS51925">
    <property type="entry name" value="SWIB_MDM2"/>
    <property type="match status" value="1"/>
</dbReference>
<dbReference type="InterPro" id="IPR003169">
    <property type="entry name" value="GYF"/>
</dbReference>
<dbReference type="InterPro" id="IPR001965">
    <property type="entry name" value="Znf_PHD"/>
</dbReference>
<evidence type="ECO:0000256" key="1">
    <source>
        <dbReference type="ARBA" id="ARBA00022723"/>
    </source>
</evidence>
<keyword evidence="3 5" id="KW-0862">Zinc</keyword>
<reference evidence="12" key="2">
    <citation type="submission" date="2025-08" db="UniProtKB">
        <authorList>
            <consortium name="RefSeq"/>
        </authorList>
    </citation>
    <scope>IDENTIFICATION</scope>
    <source>
        <tissue evidence="12">Leaf</tissue>
    </source>
</reference>
<dbReference type="Gene3D" id="3.30.1490.40">
    <property type="match status" value="1"/>
</dbReference>
<dbReference type="OrthoDB" id="6415790at2759"/>
<dbReference type="InterPro" id="IPR011011">
    <property type="entry name" value="Znf_FYVE_PHD"/>
</dbReference>
<dbReference type="Gene3D" id="3.30.40.10">
    <property type="entry name" value="Zinc/RING finger domain, C3HC4 (zinc finger)"/>
    <property type="match status" value="1"/>
</dbReference>
<feature type="compositionally biased region" description="Basic residues" evidence="6">
    <location>
        <begin position="573"/>
        <end position="583"/>
    </location>
</feature>
<feature type="compositionally biased region" description="Basic and acidic residues" evidence="6">
    <location>
        <begin position="951"/>
        <end position="966"/>
    </location>
</feature>
<dbReference type="CDD" id="cd00072">
    <property type="entry name" value="GYF"/>
    <property type="match status" value="1"/>
</dbReference>
<dbReference type="InterPro" id="IPR036885">
    <property type="entry name" value="SWIB_MDM2_dom_sf"/>
</dbReference>
<dbReference type="Proteomes" id="UP000790787">
    <property type="component" value="Chromosome 22"/>
</dbReference>
<feature type="region of interest" description="Disordered" evidence="6">
    <location>
        <begin position="532"/>
        <end position="605"/>
    </location>
</feature>
<dbReference type="PaxDb" id="4097-A0A1S3XK92"/>
<feature type="region of interest" description="Disordered" evidence="6">
    <location>
        <begin position="331"/>
        <end position="381"/>
    </location>
</feature>
<feature type="domain" description="C3H1-type" evidence="7">
    <location>
        <begin position="1551"/>
        <end position="1576"/>
    </location>
</feature>
<reference evidence="11" key="1">
    <citation type="journal article" date="2014" name="Nat. Commun.">
        <title>The tobacco genome sequence and its comparison with those of tomato and potato.</title>
        <authorList>
            <person name="Sierro N."/>
            <person name="Battey J.N."/>
            <person name="Ouadi S."/>
            <person name="Bakaher N."/>
            <person name="Bovet L."/>
            <person name="Willig A."/>
            <person name="Goepfert S."/>
            <person name="Peitsch M.C."/>
            <person name="Ivanov N.V."/>
        </authorList>
    </citation>
    <scope>NUCLEOTIDE SEQUENCE [LARGE SCALE GENOMIC DNA]</scope>
</reference>
<evidence type="ECO:0000313" key="12">
    <source>
        <dbReference type="RefSeq" id="XP_016440338.1"/>
    </source>
</evidence>
<dbReference type="PROSITE" id="PS51360">
    <property type="entry name" value="PLUS3"/>
    <property type="match status" value="1"/>
</dbReference>
<feature type="region of interest" description="Disordered" evidence="6">
    <location>
        <begin position="921"/>
        <end position="986"/>
    </location>
</feature>
<feature type="compositionally biased region" description="Basic and acidic residues" evidence="6">
    <location>
        <begin position="536"/>
        <end position="547"/>
    </location>
</feature>
<dbReference type="InterPro" id="IPR019835">
    <property type="entry name" value="SWIB_domain"/>
</dbReference>
<evidence type="ECO:0000259" key="7">
    <source>
        <dbReference type="PROSITE" id="PS50103"/>
    </source>
</evidence>
<keyword evidence="2 5" id="KW-0863">Zinc-finger</keyword>
<feature type="compositionally biased region" description="Basic and acidic residues" evidence="6">
    <location>
        <begin position="921"/>
        <end position="940"/>
    </location>
</feature>
<keyword evidence="1 5" id="KW-0479">Metal-binding</keyword>
<dbReference type="InterPro" id="IPR000571">
    <property type="entry name" value="Znf_CCCH"/>
</dbReference>
<feature type="domain" description="Plus3" evidence="9">
    <location>
        <begin position="746"/>
        <end position="879"/>
    </location>
</feature>
<dbReference type="InterPro" id="IPR003121">
    <property type="entry name" value="SWIB_MDM2_domain"/>
</dbReference>
<dbReference type="PROSITE" id="PS50829">
    <property type="entry name" value="GYF"/>
    <property type="match status" value="1"/>
</dbReference>
<dbReference type="GeneID" id="107766119"/>
<dbReference type="KEGG" id="nta:107766119"/>
<feature type="region of interest" description="Disordered" evidence="6">
    <location>
        <begin position="714"/>
        <end position="739"/>
    </location>
</feature>
<dbReference type="SUPFAM" id="SSF159042">
    <property type="entry name" value="Plus3-like"/>
    <property type="match status" value="1"/>
</dbReference>
<proteinExistence type="predicted"/>
<dbReference type="PANTHER" id="PTHR46695">
    <property type="entry name" value="ZINC FINGER CCCH DOMAIN-CONTAINING PROTEIN 44-RELATED"/>
    <property type="match status" value="1"/>
</dbReference>
<sequence>MAEDDKKNVNKPLLEDNVNEQPLFDKKSLKKCDSVTEFNAVNNAVTDENDEQAVVLGSVVTEVVMSFVESKVEAEEENVTAGAESVVLSKTEGNDGAVAEENVSVDEAKIELKKDELMDVMNREVGSCERSCTTGSQENGGAVTVGDVSIAEVAKDGTMEAKKREETEAASVLDDSQVLHEAMCAEAETEIDADTELKHEVDNSQSVGPDAVARVATRNEENGEAVRQGVFSTVEATIEVAQDGTVDVKKREEAQCSFEGTDVDGETSNIDNDAEKLILNKVEENDEMVVETDVSTIEAKAVEMDATKHEEVEPVSTLDDSQGALVDEEDEAIGVEEETTNVDTEVETETDTVESGKSLGGKRKRRDSKSPGNSKAAARASSRKITEEDVCFVCFDGGDLVLCDHRGCPKAYHPCCVNRDEAFFLAKGRWNCGWHQCSNCEKKAYYMCYTCPFSLCKRCIKNAVILCVRGNKGFCKTCMRTVKLIESNGLGDKDAPVDFDDKSCWEYLFKDYFVDLKMRLSLSSEEIANAKSPWKGSDESANKHELADPQYDNNDDGASGSDDSFETLEASKAKRRSLKRRAQSLRNEEDSTSAAAVSGSEGFSTAGTTEWASKELLEFVKHMKNGDASVISQFDVQALLLDYIKTKKLRDPRRKSQIICDSRLERLFGKPRIGHFEMLKLLESHFLMKEDSQIDDVQGSIVDTEVDHFETDGNADTLTSGVKDGKRKHKKGERRGPQSNLEDCAAINVHNISLIYLRRKLIEDLLEEIDNFHEKVFGTFVRIRISCSAQKQDLYRLVQVVGTSKAAEPYKLGKRTTDIVLDILNLNKTEAVSIDTVSNQDFTEEECKRLRQSIRCGLINRLTVRDVLDKAVEIQASRVDDWLESEILRLSHLRDRASEKGRKKELRECVEKLQLLKTPDERRRRLDEVPEIHADPKMDPSYESEDDDGENESRQDVYKRSRDSSFSRRGNGPVSPGSKFSPKDCWGSAGKLQSKNWELDRSLSSKNIFSKSQDAAHIGEIVNENAWSQGKDWETESQNPEKLVSATNSETIGWNSDVVSRSSGIASVPSPATLPVKAAETAVKINETEKMWHYKDPSGKAQGPFSMVQLRKWSNKGYFPADLKIWRITEKEDESILLTNALEGKFEKASPTVDSIHSRAVVQNRDGERPHLYHSLGSENSPGLSVSTRGGISSSIEVRESETNVSSDTGFGPVPNSGEGIPAGPTNLMQHSQSIASNEQHAAVMNSQPGSQNTTVQSIQSLNIQNPNVGAHTFAAASLYGETKGSVAAPGHPQGYGNWVTSSVQNSAVSFSSAGASVVPQPHYWGAQTQGGQPNEQPPSVPTAPWGVAQPESISSASTFRPENPNPGWGMMPGNANMTWIGQVPAAMNMNWGASVQAVPAGNANPGMVVPIMPVLGNLNQGWVAPLGNPMVQGLSLGNANQGWVAPTVNMGSTVPGPTPSNGWVTGMGNPGTLVQGPSQPPGDANANQGWRPSTGSQGARNNEHRRHGSNFSGQKDEGSRGGNSGYNVGRWNRQSSFGSRGHGSSSGGFFKRNKPCPYNTNGQCVKGSQCNYLHS</sequence>
<dbReference type="InterPro" id="IPR058668">
    <property type="entry name" value="NERD_dom"/>
</dbReference>
<evidence type="ECO:0000256" key="2">
    <source>
        <dbReference type="ARBA" id="ARBA00022771"/>
    </source>
</evidence>
<dbReference type="GO" id="GO:0003677">
    <property type="term" value="F:DNA binding"/>
    <property type="evidence" value="ECO:0007669"/>
    <property type="project" value="UniProtKB-KW"/>
</dbReference>
<dbReference type="SUPFAM" id="SSF47592">
    <property type="entry name" value="SWIB/MDM2 domain"/>
    <property type="match status" value="1"/>
</dbReference>
<name>A0A1S3XK92_TOBAC</name>
<dbReference type="CDD" id="cd10567">
    <property type="entry name" value="SWIB-MDM2_like"/>
    <property type="match status" value="1"/>
</dbReference>
<evidence type="ECO:0000256" key="4">
    <source>
        <dbReference type="ARBA" id="ARBA00023125"/>
    </source>
</evidence>
<evidence type="ECO:0000259" key="10">
    <source>
        <dbReference type="PROSITE" id="PS51925"/>
    </source>
</evidence>
<dbReference type="FunFam" id="3.90.70.200:FF:000002">
    <property type="entry name" value="Zinc finger CCCH domain-containing protein 19"/>
    <property type="match status" value="1"/>
</dbReference>
<dbReference type="SMART" id="SM00151">
    <property type="entry name" value="SWIB"/>
    <property type="match status" value="1"/>
</dbReference>
<dbReference type="Gene3D" id="3.90.70.200">
    <property type="entry name" value="Plus-3 domain"/>
    <property type="match status" value="1"/>
</dbReference>
<organism evidence="11 12">
    <name type="scientific">Nicotiana tabacum</name>
    <name type="common">Common tobacco</name>
    <dbReference type="NCBI Taxonomy" id="4097"/>
    <lineage>
        <taxon>Eukaryota</taxon>
        <taxon>Viridiplantae</taxon>
        <taxon>Streptophyta</taxon>
        <taxon>Embryophyta</taxon>
        <taxon>Tracheophyta</taxon>
        <taxon>Spermatophyta</taxon>
        <taxon>Magnoliopsida</taxon>
        <taxon>eudicotyledons</taxon>
        <taxon>Gunneridae</taxon>
        <taxon>Pentapetalae</taxon>
        <taxon>asterids</taxon>
        <taxon>lamiids</taxon>
        <taxon>Solanales</taxon>
        <taxon>Solanaceae</taxon>
        <taxon>Nicotianoideae</taxon>
        <taxon>Nicotianeae</taxon>
        <taxon>Nicotiana</taxon>
    </lineage>
</organism>
<dbReference type="RefSeq" id="XP_016440338.1">
    <property type="nucleotide sequence ID" value="XM_016584852.2"/>
</dbReference>
<dbReference type="PROSITE" id="PS50103">
    <property type="entry name" value="ZF_C3H1"/>
    <property type="match status" value="1"/>
</dbReference>
<dbReference type="RefSeq" id="XP_016440338.1">
    <property type="nucleotide sequence ID" value="XM_016584852.1"/>
</dbReference>
<dbReference type="Pfam" id="PF02201">
    <property type="entry name" value="SWIB"/>
    <property type="match status" value="1"/>
</dbReference>
<gene>
    <name evidence="12" type="primary">LOC107766119</name>
</gene>
<feature type="region of interest" description="Disordered" evidence="6">
    <location>
        <begin position="1"/>
        <end position="20"/>
    </location>
</feature>
<dbReference type="PANTHER" id="PTHR46695:SF5">
    <property type="entry name" value="RNA POLYMERASE-ASSOCIATED PROTEIN RTF1 HOMOLOG"/>
    <property type="match status" value="1"/>
</dbReference>
<dbReference type="SUPFAM" id="SSF55277">
    <property type="entry name" value="GYF domain"/>
    <property type="match status" value="1"/>
</dbReference>
<feature type="region of interest" description="Disordered" evidence="6">
    <location>
        <begin position="1465"/>
        <end position="1547"/>
    </location>
</feature>
<dbReference type="SUPFAM" id="SSF57903">
    <property type="entry name" value="FYVE/PHD zinc finger"/>
    <property type="match status" value="1"/>
</dbReference>
<dbReference type="InterPro" id="IPR004343">
    <property type="entry name" value="Plus-3_dom"/>
</dbReference>
<feature type="domain" description="DM2" evidence="10">
    <location>
        <begin position="605"/>
        <end position="688"/>
    </location>
</feature>
<keyword evidence="11" id="KW-1185">Reference proteome</keyword>
<dbReference type="STRING" id="4097.A0A1S3XK92"/>
<dbReference type="Pfam" id="PF02213">
    <property type="entry name" value="GYF"/>
    <property type="match status" value="1"/>
</dbReference>
<dbReference type="CDD" id="cd15568">
    <property type="entry name" value="PHD5_NSD"/>
    <property type="match status" value="1"/>
</dbReference>
<dbReference type="FunFam" id="3.30.40.10:FF:000303">
    <property type="entry name" value="Zinc finger CCCH domain-containing protein 19"/>
    <property type="match status" value="1"/>
</dbReference>
<evidence type="ECO:0000256" key="5">
    <source>
        <dbReference type="PROSITE-ProRule" id="PRU00723"/>
    </source>
</evidence>
<feature type="domain" description="GYF" evidence="8">
    <location>
        <begin position="1089"/>
        <end position="1143"/>
    </location>
</feature>
<dbReference type="InterPro" id="IPR019786">
    <property type="entry name" value="Zinc_finger_PHD-type_CS"/>
</dbReference>
<evidence type="ECO:0000256" key="6">
    <source>
        <dbReference type="SAM" id="MobiDB-lite"/>
    </source>
</evidence>
<feature type="compositionally biased region" description="Acidic residues" evidence="6">
    <location>
        <begin position="331"/>
        <end position="352"/>
    </location>
</feature>
<dbReference type="InterPro" id="IPR035445">
    <property type="entry name" value="GYF-like_dom_sf"/>
</dbReference>
<dbReference type="Pfam" id="PF25980">
    <property type="entry name" value="NERD_plant"/>
    <property type="match status" value="1"/>
</dbReference>
<dbReference type="InterPro" id="IPR013083">
    <property type="entry name" value="Znf_RING/FYVE/PHD"/>
</dbReference>
<keyword evidence="4" id="KW-0238">DNA-binding</keyword>
<evidence type="ECO:0000256" key="3">
    <source>
        <dbReference type="ARBA" id="ARBA00022833"/>
    </source>
</evidence>
<dbReference type="PROSITE" id="PS01359">
    <property type="entry name" value="ZF_PHD_1"/>
    <property type="match status" value="1"/>
</dbReference>
<dbReference type="SMART" id="SM00719">
    <property type="entry name" value="Plus3"/>
    <property type="match status" value="1"/>
</dbReference>
<evidence type="ECO:0000313" key="11">
    <source>
        <dbReference type="Proteomes" id="UP000790787"/>
    </source>
</evidence>
<accession>A0A1S3XK92</accession>
<evidence type="ECO:0000259" key="8">
    <source>
        <dbReference type="PROSITE" id="PS50829"/>
    </source>
</evidence>
<dbReference type="SMART" id="SM00444">
    <property type="entry name" value="GYF"/>
    <property type="match status" value="1"/>
</dbReference>
<feature type="zinc finger region" description="C3H1-type" evidence="5">
    <location>
        <begin position="1551"/>
        <end position="1576"/>
    </location>
</feature>
<dbReference type="GO" id="GO:0008270">
    <property type="term" value="F:zinc ion binding"/>
    <property type="evidence" value="ECO:0007669"/>
    <property type="project" value="UniProtKB-KW"/>
</dbReference>
<protein>
    <submittedName>
        <fullName evidence="12">Zinc finger CCCH domain-containing protein 19-like</fullName>
    </submittedName>
</protein>
<dbReference type="Gene3D" id="1.10.245.10">
    <property type="entry name" value="SWIB/MDM2 domain"/>
    <property type="match status" value="1"/>
</dbReference>
<dbReference type="InterPro" id="IPR036128">
    <property type="entry name" value="Plus3-like_sf"/>
</dbReference>
<evidence type="ECO:0000259" key="9">
    <source>
        <dbReference type="PROSITE" id="PS51360"/>
    </source>
</evidence>
<dbReference type="Pfam" id="PF03126">
    <property type="entry name" value="Plus-3"/>
    <property type="match status" value="1"/>
</dbReference>
<dbReference type="SMART" id="SM00249">
    <property type="entry name" value="PHD"/>
    <property type="match status" value="1"/>
</dbReference>
<feature type="compositionally biased region" description="Polar residues" evidence="6">
    <location>
        <begin position="1486"/>
        <end position="1501"/>
    </location>
</feature>